<keyword evidence="3" id="KW-1185">Reference proteome</keyword>
<reference evidence="4" key="3">
    <citation type="submission" date="2022-04" db="UniProtKB">
        <authorList>
            <consortium name="WormBaseParasite"/>
        </authorList>
    </citation>
    <scope>IDENTIFICATION</scope>
</reference>
<reference evidence="3" key="1">
    <citation type="journal article" date="2007" name="Science">
        <title>Draft genome of the filarial nematode parasite Brugia malayi.</title>
        <authorList>
            <person name="Ghedin E."/>
            <person name="Wang S."/>
            <person name="Spiro D."/>
            <person name="Caler E."/>
            <person name="Zhao Q."/>
            <person name="Crabtree J."/>
            <person name="Allen J.E."/>
            <person name="Delcher A.L."/>
            <person name="Guiliano D.B."/>
            <person name="Miranda-Saavedra D."/>
            <person name="Angiuoli S.V."/>
            <person name="Creasy T."/>
            <person name="Amedeo P."/>
            <person name="Haas B."/>
            <person name="El-Sayed N.M."/>
            <person name="Wortman J.R."/>
            <person name="Feldblyum T."/>
            <person name="Tallon L."/>
            <person name="Schatz M."/>
            <person name="Shumway M."/>
            <person name="Koo H."/>
            <person name="Salzberg S.L."/>
            <person name="Schobel S."/>
            <person name="Pertea M."/>
            <person name="Pop M."/>
            <person name="White O."/>
            <person name="Barton G.J."/>
            <person name="Carlow C.K."/>
            <person name="Crawford M.J."/>
            <person name="Daub J."/>
            <person name="Dimmic M.W."/>
            <person name="Estes C.F."/>
            <person name="Foster J.M."/>
            <person name="Ganatra M."/>
            <person name="Gregory W.F."/>
            <person name="Johnson N.M."/>
            <person name="Jin J."/>
            <person name="Komuniecki R."/>
            <person name="Korf I."/>
            <person name="Kumar S."/>
            <person name="Laney S."/>
            <person name="Li B.W."/>
            <person name="Li W."/>
            <person name="Lindblom T.H."/>
            <person name="Lustigman S."/>
            <person name="Ma D."/>
            <person name="Maina C.V."/>
            <person name="Martin D.M."/>
            <person name="McCarter J.P."/>
            <person name="McReynolds L."/>
            <person name="Mitreva M."/>
            <person name="Nutman T.B."/>
            <person name="Parkinson J."/>
            <person name="Peregrin-Alvarez J.M."/>
            <person name="Poole C."/>
            <person name="Ren Q."/>
            <person name="Saunders L."/>
            <person name="Sluder A.E."/>
            <person name="Smith K."/>
            <person name="Stanke M."/>
            <person name="Unnasch T.R."/>
            <person name="Ware J."/>
            <person name="Wei A.D."/>
            <person name="Weil G."/>
            <person name="Williams D.J."/>
            <person name="Zhang Y."/>
            <person name="Williams S.A."/>
            <person name="Fraser-Liggett C."/>
            <person name="Slatko B."/>
            <person name="Blaxter M.L."/>
            <person name="Scott A.L."/>
        </authorList>
    </citation>
    <scope>NUCLEOTIDE SEQUENCE</scope>
    <source>
        <strain evidence="3">FR3</strain>
    </source>
</reference>
<dbReference type="GeneID" id="6095615"/>
<dbReference type="AlphaFoldDB" id="A0A4E9FP84"/>
<evidence type="ECO:0000256" key="1">
    <source>
        <dbReference type="SAM" id="Coils"/>
    </source>
</evidence>
<dbReference type="WBParaSite" id="Bm9793.1">
    <property type="protein sequence ID" value="Bm9793.1"/>
    <property type="gene ID" value="WBGene00230054"/>
</dbReference>
<keyword evidence="1" id="KW-0175">Coiled coil</keyword>
<protein>
    <submittedName>
        <fullName evidence="2 4">Uncharacterized protein</fullName>
    </submittedName>
</protein>
<evidence type="ECO:0000313" key="3">
    <source>
        <dbReference type="Proteomes" id="UP000006672"/>
    </source>
</evidence>
<accession>A0A8L7TLS5</accession>
<dbReference type="CTD" id="6095615"/>
<dbReference type="OrthoDB" id="5908818at2759"/>
<reference evidence="2" key="2">
    <citation type="submission" date="2019-04" db="EMBL/GenBank/DDBJ databases">
        <authorList>
            <person name="Howe K."/>
            <person name="Paulini M."/>
            <person name="Williams G."/>
        </authorList>
    </citation>
    <scope>NUCLEOTIDE SEQUENCE [LARGE SCALE GENOMIC DNA]</scope>
    <source>
        <strain evidence="2">FR3</strain>
    </source>
</reference>
<dbReference type="EMBL" id="CAAKNF010000193">
    <property type="protein sequence ID" value="VIO94613.1"/>
    <property type="molecule type" value="Genomic_DNA"/>
</dbReference>
<organism evidence="2">
    <name type="scientific">Brugia malayi</name>
    <name type="common">Filarial nematode worm</name>
    <dbReference type="NCBI Taxonomy" id="6279"/>
    <lineage>
        <taxon>Eukaryota</taxon>
        <taxon>Metazoa</taxon>
        <taxon>Ecdysozoa</taxon>
        <taxon>Nematoda</taxon>
        <taxon>Chromadorea</taxon>
        <taxon>Rhabditida</taxon>
        <taxon>Spirurina</taxon>
        <taxon>Spiruromorpha</taxon>
        <taxon>Filarioidea</taxon>
        <taxon>Onchocercidae</taxon>
        <taxon>Brugia</taxon>
    </lineage>
</organism>
<evidence type="ECO:0000313" key="4">
    <source>
        <dbReference type="WBParaSite" id="Bm9793.1"/>
    </source>
</evidence>
<dbReference type="RefSeq" id="XP_042935078.1">
    <property type="nucleotide sequence ID" value="XM_043079144.1"/>
</dbReference>
<dbReference type="KEGG" id="bmy:BM_BM9793"/>
<dbReference type="Proteomes" id="UP000006672">
    <property type="component" value="Unassembled WGS sequence"/>
</dbReference>
<name>A0A4E9FP84_BRUMA</name>
<feature type="coiled-coil region" evidence="1">
    <location>
        <begin position="39"/>
        <end position="66"/>
    </location>
</feature>
<proteinExistence type="predicted"/>
<gene>
    <name evidence="2" type="primary">Bm9793</name>
    <name evidence="2" type="ORF">BM_BM9793</name>
</gene>
<evidence type="ECO:0000313" key="2">
    <source>
        <dbReference type="EMBL" id="VIO94613.1"/>
    </source>
</evidence>
<sequence>MFFYLQSGKNSVANGDKRQQKSGNLDRLDALYHHWKSLSLNFEKQAENFEKRLKEERDRTDAEMRNAVVTTFEQKLPIILSNSKLWIYTLFVMRHWHWLWRFAGCDRDCERNDNRGLQQQQLHNNGGRRYYSDNRNRMLRYRDYDDDRRSRGYEPPHDDFSRNRRQTCFIFLYFETFKNVKTLANNWNL</sequence>
<accession>A0A4E9FP84</accession>